<dbReference type="InterPro" id="IPR000467">
    <property type="entry name" value="G_patch_dom"/>
</dbReference>
<feature type="region of interest" description="Disordered" evidence="1">
    <location>
        <begin position="168"/>
        <end position="208"/>
    </location>
</feature>
<feature type="domain" description="G-patch" evidence="2">
    <location>
        <begin position="123"/>
        <end position="169"/>
    </location>
</feature>
<dbReference type="EMBL" id="AP021205">
    <property type="protein sequence ID" value="BBN69292.1"/>
    <property type="molecule type" value="Genomic_DNA"/>
</dbReference>
<dbReference type="InterPro" id="IPR039146">
    <property type="entry name" value="GPANK1"/>
</dbReference>
<dbReference type="PROSITE" id="PS50174">
    <property type="entry name" value="G_PATCH"/>
    <property type="match status" value="2"/>
</dbReference>
<protein>
    <submittedName>
        <fullName evidence="3">D111/G-patch domain-containing protein</fullName>
    </submittedName>
</protein>
<organism evidence="3">
    <name type="scientific">Prunus dulcis</name>
    <name type="common">Almond</name>
    <name type="synonym">Amygdalus dulcis</name>
    <dbReference type="NCBI Taxonomy" id="3755"/>
    <lineage>
        <taxon>Eukaryota</taxon>
        <taxon>Viridiplantae</taxon>
        <taxon>Streptophyta</taxon>
        <taxon>Embryophyta</taxon>
        <taxon>Tracheophyta</taxon>
        <taxon>Spermatophyta</taxon>
        <taxon>Magnoliopsida</taxon>
        <taxon>eudicotyledons</taxon>
        <taxon>Gunneridae</taxon>
        <taxon>Pentapetalae</taxon>
        <taxon>rosids</taxon>
        <taxon>fabids</taxon>
        <taxon>Rosales</taxon>
        <taxon>Rosaceae</taxon>
        <taxon>Amygdaloideae</taxon>
        <taxon>Amygdaleae</taxon>
        <taxon>Prunus</taxon>
    </lineage>
</organism>
<feature type="compositionally biased region" description="Basic residues" evidence="1">
    <location>
        <begin position="192"/>
        <end position="202"/>
    </location>
</feature>
<evidence type="ECO:0000259" key="2">
    <source>
        <dbReference type="PROSITE" id="PS50174"/>
    </source>
</evidence>
<evidence type="ECO:0000256" key="1">
    <source>
        <dbReference type="SAM" id="MobiDB-lite"/>
    </source>
</evidence>
<dbReference type="PANTHER" id="PTHR20923:SF1">
    <property type="entry name" value="G PATCH DOMAIN AND ANKYRIN REPEAT-CONTAINING PROTEIN 1"/>
    <property type="match status" value="1"/>
</dbReference>
<feature type="region of interest" description="Disordered" evidence="1">
    <location>
        <begin position="72"/>
        <end position="95"/>
    </location>
</feature>
<sequence>MERKIWGKAIMGEDEAVTVGSSSSGIDSSNIGFQLLKKQGWTQGTGLGASQQGRLEPVKAYLKDNKRGLGADTSRNKFFPVSENSDSSGNDEKNNSFVHLVQEEEGMGKGMVTSSGSSIAINPSNIGFQLLKKHGWKEGTGLGISEQGRIEPVQAYLKNNKRGLGADKLQKALNPPDSTVLNGKNDQELHSKKGKGLSKKMKKEQELEKRLQEREFERAFHREFWPDNV</sequence>
<dbReference type="Pfam" id="PF01585">
    <property type="entry name" value="G-patch"/>
    <property type="match status" value="2"/>
</dbReference>
<dbReference type="PANTHER" id="PTHR20923">
    <property type="entry name" value="BAT4 PROTEIN-RELATED"/>
    <property type="match status" value="1"/>
</dbReference>
<accession>A0A5H2XQS2</accession>
<proteinExistence type="predicted"/>
<evidence type="ECO:0000313" key="3">
    <source>
        <dbReference type="EMBL" id="BBN69292.1"/>
    </source>
</evidence>
<feature type="domain" description="G-patch" evidence="2">
    <location>
        <begin position="28"/>
        <end position="74"/>
    </location>
</feature>
<dbReference type="GO" id="GO:0003676">
    <property type="term" value="F:nucleic acid binding"/>
    <property type="evidence" value="ECO:0007669"/>
    <property type="project" value="InterPro"/>
</dbReference>
<dbReference type="AlphaFoldDB" id="A0A5H2XQS2"/>
<name>A0A5H2XQS2_PRUDU</name>
<dbReference type="SMART" id="SM00443">
    <property type="entry name" value="G_patch"/>
    <property type="match status" value="2"/>
</dbReference>
<gene>
    <name evidence="3" type="ORF">Prudu_868S000600</name>
</gene>
<reference evidence="3" key="1">
    <citation type="journal article" date="2019" name="Science">
        <title>Mutation of a bHLH transcription factor allowed almond domestication.</title>
        <authorList>
            <person name="Sanchez-Perez R."/>
            <person name="Pavan S."/>
            <person name="Mazzeo R."/>
            <person name="Moldovan C."/>
            <person name="Aiese Cigliano R."/>
            <person name="Del Cueto J."/>
            <person name="Ricciardi F."/>
            <person name="Lotti C."/>
            <person name="Ricciardi L."/>
            <person name="Dicenta F."/>
            <person name="Lopez-Marques R.L."/>
            <person name="Lindberg Moller B."/>
        </authorList>
    </citation>
    <scope>NUCLEOTIDE SEQUENCE</scope>
</reference>